<reference evidence="3" key="1">
    <citation type="journal article" date="2019" name="Int. J. Syst. Evol. Microbiol.">
        <title>The Global Catalogue of Microorganisms (GCM) 10K type strain sequencing project: providing services to taxonomists for standard genome sequencing and annotation.</title>
        <authorList>
            <consortium name="The Broad Institute Genomics Platform"/>
            <consortium name="The Broad Institute Genome Sequencing Center for Infectious Disease"/>
            <person name="Wu L."/>
            <person name="Ma J."/>
        </authorList>
    </citation>
    <scope>NUCLEOTIDE SEQUENCE [LARGE SCALE GENOMIC DNA]</scope>
    <source>
        <strain evidence="3">NBRC 15640</strain>
    </source>
</reference>
<keyword evidence="3" id="KW-1185">Reference proteome</keyword>
<evidence type="ECO:0008006" key="4">
    <source>
        <dbReference type="Google" id="ProtNLM"/>
    </source>
</evidence>
<name>A0AAV5NRT2_9VIBR</name>
<keyword evidence="1" id="KW-1133">Transmembrane helix</keyword>
<gene>
    <name evidence="2" type="ORF">GCM10007932_20670</name>
</gene>
<feature type="transmembrane region" description="Helical" evidence="1">
    <location>
        <begin position="6"/>
        <end position="26"/>
    </location>
</feature>
<organism evidence="2 3">
    <name type="scientific">Vibrio penaeicida</name>
    <dbReference type="NCBI Taxonomy" id="104609"/>
    <lineage>
        <taxon>Bacteria</taxon>
        <taxon>Pseudomonadati</taxon>
        <taxon>Pseudomonadota</taxon>
        <taxon>Gammaproteobacteria</taxon>
        <taxon>Vibrionales</taxon>
        <taxon>Vibrionaceae</taxon>
        <taxon>Vibrio</taxon>
    </lineage>
</organism>
<proteinExistence type="predicted"/>
<dbReference type="AlphaFoldDB" id="A0AAV5NRT2"/>
<feature type="transmembrane region" description="Helical" evidence="1">
    <location>
        <begin position="38"/>
        <end position="59"/>
    </location>
</feature>
<protein>
    <recommendedName>
        <fullName evidence="4">Holin</fullName>
    </recommendedName>
</protein>
<feature type="transmembrane region" description="Helical" evidence="1">
    <location>
        <begin position="71"/>
        <end position="91"/>
    </location>
</feature>
<keyword evidence="1" id="KW-0472">Membrane</keyword>
<dbReference type="Proteomes" id="UP001156690">
    <property type="component" value="Unassembled WGS sequence"/>
</dbReference>
<dbReference type="RefSeq" id="WP_126609788.1">
    <property type="nucleotide sequence ID" value="NZ_AP025144.1"/>
</dbReference>
<evidence type="ECO:0000256" key="1">
    <source>
        <dbReference type="SAM" id="Phobius"/>
    </source>
</evidence>
<sequence length="111" mass="12010">MSFDGTALGILIGVVFSFTFACLEFYKRKDFKVNNVALVFLAVYAISSGFELIIAALHGDPNNLPSSWREYIGVAGMVGIGLSLNYVINAVKEVLASSPVRKSEETAENKS</sequence>
<evidence type="ECO:0000313" key="3">
    <source>
        <dbReference type="Proteomes" id="UP001156690"/>
    </source>
</evidence>
<dbReference type="EMBL" id="BSNX01000020">
    <property type="protein sequence ID" value="GLQ72707.1"/>
    <property type="molecule type" value="Genomic_DNA"/>
</dbReference>
<accession>A0AAV5NRT2</accession>
<keyword evidence="1" id="KW-0812">Transmembrane</keyword>
<comment type="caution">
    <text evidence="2">The sequence shown here is derived from an EMBL/GenBank/DDBJ whole genome shotgun (WGS) entry which is preliminary data.</text>
</comment>
<evidence type="ECO:0000313" key="2">
    <source>
        <dbReference type="EMBL" id="GLQ72707.1"/>
    </source>
</evidence>